<sequence length="147" mass="17052">MHDKPCVCIHVYHRDRLPVGKENHKKYGNGIYHWAIWVCPKSADALDQTTTFDATDGLRVTPEGKTINPDLSRWYRLRKHEDPTRNPKFLTAIYIGKLPKSITVDNVEKMLGTMPLPRKTHVPRESFVSWARNAILRLQKEGCVDRF</sequence>
<dbReference type="InterPro" id="IPR054208">
    <property type="entry name" value="DUF6914"/>
</dbReference>
<organism evidence="1 2">
    <name type="scientific">Piedraia hortae CBS 480.64</name>
    <dbReference type="NCBI Taxonomy" id="1314780"/>
    <lineage>
        <taxon>Eukaryota</taxon>
        <taxon>Fungi</taxon>
        <taxon>Dikarya</taxon>
        <taxon>Ascomycota</taxon>
        <taxon>Pezizomycotina</taxon>
        <taxon>Dothideomycetes</taxon>
        <taxon>Dothideomycetidae</taxon>
        <taxon>Capnodiales</taxon>
        <taxon>Piedraiaceae</taxon>
        <taxon>Piedraia</taxon>
    </lineage>
</organism>
<dbReference type="Pfam" id="PF21858">
    <property type="entry name" value="DUF6914"/>
    <property type="match status" value="1"/>
</dbReference>
<dbReference type="OrthoDB" id="4924482at2759"/>
<evidence type="ECO:0000313" key="1">
    <source>
        <dbReference type="EMBL" id="KAF2863506.1"/>
    </source>
</evidence>
<keyword evidence="2" id="KW-1185">Reference proteome</keyword>
<reference evidence="1" key="1">
    <citation type="journal article" date="2020" name="Stud. Mycol.">
        <title>101 Dothideomycetes genomes: a test case for predicting lifestyles and emergence of pathogens.</title>
        <authorList>
            <person name="Haridas S."/>
            <person name="Albert R."/>
            <person name="Binder M."/>
            <person name="Bloem J."/>
            <person name="Labutti K."/>
            <person name="Salamov A."/>
            <person name="Andreopoulos B."/>
            <person name="Baker S."/>
            <person name="Barry K."/>
            <person name="Bills G."/>
            <person name="Bluhm B."/>
            <person name="Cannon C."/>
            <person name="Castanera R."/>
            <person name="Culley D."/>
            <person name="Daum C."/>
            <person name="Ezra D."/>
            <person name="Gonzalez J."/>
            <person name="Henrissat B."/>
            <person name="Kuo A."/>
            <person name="Liang C."/>
            <person name="Lipzen A."/>
            <person name="Lutzoni F."/>
            <person name="Magnuson J."/>
            <person name="Mondo S."/>
            <person name="Nolan M."/>
            <person name="Ohm R."/>
            <person name="Pangilinan J."/>
            <person name="Park H.-J."/>
            <person name="Ramirez L."/>
            <person name="Alfaro M."/>
            <person name="Sun H."/>
            <person name="Tritt A."/>
            <person name="Yoshinaga Y."/>
            <person name="Zwiers L.-H."/>
            <person name="Turgeon B."/>
            <person name="Goodwin S."/>
            <person name="Spatafora J."/>
            <person name="Crous P."/>
            <person name="Grigoriev I."/>
        </authorList>
    </citation>
    <scope>NUCLEOTIDE SEQUENCE</scope>
    <source>
        <strain evidence="1">CBS 480.64</strain>
    </source>
</reference>
<dbReference type="Proteomes" id="UP000799421">
    <property type="component" value="Unassembled WGS sequence"/>
</dbReference>
<evidence type="ECO:0000313" key="2">
    <source>
        <dbReference type="Proteomes" id="UP000799421"/>
    </source>
</evidence>
<protein>
    <submittedName>
        <fullName evidence="1">Uncharacterized protein</fullName>
    </submittedName>
</protein>
<gene>
    <name evidence="1" type="ORF">K470DRAFT_210414</name>
</gene>
<accession>A0A6A7C7F0</accession>
<name>A0A6A7C7F0_9PEZI</name>
<dbReference type="EMBL" id="MU005960">
    <property type="protein sequence ID" value="KAF2863506.1"/>
    <property type="molecule type" value="Genomic_DNA"/>
</dbReference>
<dbReference type="AlphaFoldDB" id="A0A6A7C7F0"/>
<proteinExistence type="predicted"/>